<sequence>MLTLFLKNKMSDGFEDFGKSYSHLLLVKQPSFAVKLTDN</sequence>
<dbReference type="EMBL" id="AIDX01000001">
    <property type="protein sequence ID" value="EIQ82902.1"/>
    <property type="molecule type" value="Genomic_DNA"/>
</dbReference>
<accession>A0AAV3FUT7</accession>
<proteinExistence type="predicted"/>
<organism evidence="1 2">
    <name type="scientific">Streptococcus canis FSL Z3-227</name>
    <dbReference type="NCBI Taxonomy" id="482234"/>
    <lineage>
        <taxon>Bacteria</taxon>
        <taxon>Bacillati</taxon>
        <taxon>Bacillota</taxon>
        <taxon>Bacilli</taxon>
        <taxon>Lactobacillales</taxon>
        <taxon>Streptococcaceae</taxon>
        <taxon>Streptococcus</taxon>
    </lineage>
</organism>
<evidence type="ECO:0000313" key="1">
    <source>
        <dbReference type="EMBL" id="EIQ82902.1"/>
    </source>
</evidence>
<dbReference type="AlphaFoldDB" id="A0AAV3FUT7"/>
<reference evidence="1 2" key="1">
    <citation type="journal article" date="2012" name="PLoS ONE">
        <title>Gene Repertoire Evolution of Streptococcus pyogenes Inferred from Phylogenomic Analysis with Streptococcus canis and Streptococcus dysgalactiae.</title>
        <authorList>
            <person name="Lefebure T."/>
            <person name="Richards V.P."/>
            <person name="Lang P."/>
            <person name="Pavinski-Bitar P."/>
            <person name="Stanhope M.J."/>
        </authorList>
    </citation>
    <scope>NUCLEOTIDE SEQUENCE [LARGE SCALE GENOMIC DNA]</scope>
    <source>
        <strain evidence="1 2">FSL Z3-227</strain>
    </source>
</reference>
<gene>
    <name evidence="1" type="ORF">SCAZ3_11085</name>
</gene>
<dbReference type="Proteomes" id="UP000004423">
    <property type="component" value="Unassembled WGS sequence"/>
</dbReference>
<evidence type="ECO:0000313" key="2">
    <source>
        <dbReference type="Proteomes" id="UP000004423"/>
    </source>
</evidence>
<name>A0AAV3FUT7_STRCB</name>
<comment type="caution">
    <text evidence="1">The sequence shown here is derived from an EMBL/GenBank/DDBJ whole genome shotgun (WGS) entry which is preliminary data.</text>
</comment>
<protein>
    <submittedName>
        <fullName evidence="1">Uncharacterized protein</fullName>
    </submittedName>
</protein>